<dbReference type="Proteomes" id="UP000824221">
    <property type="component" value="Unassembled WGS sequence"/>
</dbReference>
<evidence type="ECO:0000256" key="7">
    <source>
        <dbReference type="RuleBase" id="RU363032"/>
    </source>
</evidence>
<feature type="transmembrane region" description="Helical" evidence="7">
    <location>
        <begin position="111"/>
        <end position="133"/>
    </location>
</feature>
<dbReference type="GO" id="GO:0055085">
    <property type="term" value="P:transmembrane transport"/>
    <property type="evidence" value="ECO:0007669"/>
    <property type="project" value="InterPro"/>
</dbReference>
<evidence type="ECO:0000256" key="8">
    <source>
        <dbReference type="SAM" id="MobiDB-lite"/>
    </source>
</evidence>
<feature type="domain" description="ABC transmembrane type-1" evidence="9">
    <location>
        <begin position="107"/>
        <end position="296"/>
    </location>
</feature>
<evidence type="ECO:0000256" key="3">
    <source>
        <dbReference type="ARBA" id="ARBA00022475"/>
    </source>
</evidence>
<dbReference type="SUPFAM" id="SSF161098">
    <property type="entry name" value="MetI-like"/>
    <property type="match status" value="1"/>
</dbReference>
<protein>
    <submittedName>
        <fullName evidence="10">Carbohydrate ABC transporter permease</fullName>
    </submittedName>
</protein>
<dbReference type="PANTHER" id="PTHR43744:SF6">
    <property type="entry name" value="ABC TRANSPORTER PERMEASE PROTEIN YESQ-RELATED"/>
    <property type="match status" value="1"/>
</dbReference>
<reference evidence="10" key="1">
    <citation type="journal article" date="2021" name="PeerJ">
        <title>Extensive microbial diversity within the chicken gut microbiome revealed by metagenomics and culture.</title>
        <authorList>
            <person name="Gilroy R."/>
            <person name="Ravi A."/>
            <person name="Getino M."/>
            <person name="Pursley I."/>
            <person name="Horton D.L."/>
            <person name="Alikhan N.F."/>
            <person name="Baker D."/>
            <person name="Gharbi K."/>
            <person name="Hall N."/>
            <person name="Watson M."/>
            <person name="Adriaenssens E.M."/>
            <person name="Foster-Nyarko E."/>
            <person name="Jarju S."/>
            <person name="Secka A."/>
            <person name="Antonio M."/>
            <person name="Oren A."/>
            <person name="Chaudhuri R.R."/>
            <person name="La Ragione R."/>
            <person name="Hildebrand F."/>
            <person name="Pallen M.J."/>
        </authorList>
    </citation>
    <scope>NUCLEOTIDE SEQUENCE</scope>
    <source>
        <strain evidence="10">CHK156-179</strain>
    </source>
</reference>
<dbReference type="GO" id="GO:0005886">
    <property type="term" value="C:plasma membrane"/>
    <property type="evidence" value="ECO:0007669"/>
    <property type="project" value="UniProtKB-SubCell"/>
</dbReference>
<dbReference type="Gene3D" id="1.10.3720.10">
    <property type="entry name" value="MetI-like"/>
    <property type="match status" value="1"/>
</dbReference>
<dbReference type="Pfam" id="PF00528">
    <property type="entry name" value="BPD_transp_1"/>
    <property type="match status" value="1"/>
</dbReference>
<feature type="transmembrane region" description="Helical" evidence="7">
    <location>
        <begin position="277"/>
        <end position="296"/>
    </location>
</feature>
<keyword evidence="6 7" id="KW-0472">Membrane</keyword>
<feature type="transmembrane region" description="Helical" evidence="7">
    <location>
        <begin position="217"/>
        <end position="239"/>
    </location>
</feature>
<dbReference type="EMBL" id="DXAJ01000076">
    <property type="protein sequence ID" value="HJA02713.1"/>
    <property type="molecule type" value="Genomic_DNA"/>
</dbReference>
<keyword evidence="2 7" id="KW-0813">Transport</keyword>
<proteinExistence type="inferred from homology"/>
<comment type="caution">
    <text evidence="10">The sequence shown here is derived from an EMBL/GenBank/DDBJ whole genome shotgun (WGS) entry which is preliminary data.</text>
</comment>
<reference evidence="10" key="2">
    <citation type="submission" date="2021-04" db="EMBL/GenBank/DDBJ databases">
        <authorList>
            <person name="Gilroy R."/>
        </authorList>
    </citation>
    <scope>NUCLEOTIDE SEQUENCE</scope>
    <source>
        <strain evidence="10">CHK156-179</strain>
    </source>
</reference>
<evidence type="ECO:0000256" key="5">
    <source>
        <dbReference type="ARBA" id="ARBA00022989"/>
    </source>
</evidence>
<evidence type="ECO:0000256" key="4">
    <source>
        <dbReference type="ARBA" id="ARBA00022692"/>
    </source>
</evidence>
<keyword evidence="4 7" id="KW-0812">Transmembrane</keyword>
<evidence type="ECO:0000256" key="2">
    <source>
        <dbReference type="ARBA" id="ARBA00022448"/>
    </source>
</evidence>
<dbReference type="PANTHER" id="PTHR43744">
    <property type="entry name" value="ABC TRANSPORTER PERMEASE PROTEIN MG189-RELATED-RELATED"/>
    <property type="match status" value="1"/>
</dbReference>
<feature type="region of interest" description="Disordered" evidence="8">
    <location>
        <begin position="1"/>
        <end position="27"/>
    </location>
</feature>
<evidence type="ECO:0000313" key="10">
    <source>
        <dbReference type="EMBL" id="HJA02713.1"/>
    </source>
</evidence>
<dbReference type="PROSITE" id="PS50928">
    <property type="entry name" value="ABC_TM1"/>
    <property type="match status" value="1"/>
</dbReference>
<gene>
    <name evidence="10" type="ORF">H9797_04960</name>
</gene>
<keyword evidence="5 7" id="KW-1133">Transmembrane helix</keyword>
<feature type="transmembrane region" description="Helical" evidence="7">
    <location>
        <begin position="175"/>
        <end position="196"/>
    </location>
</feature>
<sequence length="311" mass="34771">MKAMQATVSAPAAAPAGKTDKKRASRRRKHRAPGAFFVIKTIMFIVFALYAFTLLYALVFALSISFKDQWMYPGANQVGWPDPWVWTNYTEAWLNLETAHTGMIGMFFNSLWYAGGGAFLGVAVSSMVAYVVAKYRFPGGKFLYGLAIFTMTLPIVGAFPSQYRVYEILGINNTPFLLLTKAGGFGFNFVVLYSFFKSLPWTYAEAAQIDGAGHFRTFLQVMMPQATGVIMALFLVAFIGQWNDYQFPILFLKDYPTLSSGLYIYQIEQVRETNYPVLFAGLIISIIPVIILYIAFQNTLMDMQLSGGLKG</sequence>
<evidence type="ECO:0000313" key="11">
    <source>
        <dbReference type="Proteomes" id="UP000824221"/>
    </source>
</evidence>
<evidence type="ECO:0000256" key="6">
    <source>
        <dbReference type="ARBA" id="ARBA00023136"/>
    </source>
</evidence>
<dbReference type="InterPro" id="IPR000515">
    <property type="entry name" value="MetI-like"/>
</dbReference>
<feature type="transmembrane region" description="Helical" evidence="7">
    <location>
        <begin position="142"/>
        <end position="163"/>
    </location>
</feature>
<organism evidence="10 11">
    <name type="scientific">Candidatus Gallimonas gallistercoris</name>
    <dbReference type="NCBI Taxonomy" id="2838602"/>
    <lineage>
        <taxon>Bacteria</taxon>
        <taxon>Bacillati</taxon>
        <taxon>Bacillota</taxon>
        <taxon>Clostridia</taxon>
        <taxon>Candidatus Gallimonas</taxon>
    </lineage>
</organism>
<feature type="transmembrane region" description="Helical" evidence="7">
    <location>
        <begin position="35"/>
        <end position="64"/>
    </location>
</feature>
<name>A0A9D2H162_9FIRM</name>
<evidence type="ECO:0000256" key="1">
    <source>
        <dbReference type="ARBA" id="ARBA00004651"/>
    </source>
</evidence>
<evidence type="ECO:0000259" key="9">
    <source>
        <dbReference type="PROSITE" id="PS50928"/>
    </source>
</evidence>
<accession>A0A9D2H162</accession>
<comment type="similarity">
    <text evidence="7">Belongs to the binding-protein-dependent transport system permease family.</text>
</comment>
<dbReference type="AlphaFoldDB" id="A0A9D2H162"/>
<keyword evidence="3" id="KW-1003">Cell membrane</keyword>
<dbReference type="InterPro" id="IPR035906">
    <property type="entry name" value="MetI-like_sf"/>
</dbReference>
<dbReference type="CDD" id="cd06261">
    <property type="entry name" value="TM_PBP2"/>
    <property type="match status" value="1"/>
</dbReference>
<comment type="subcellular location">
    <subcellularLocation>
        <location evidence="1 7">Cell membrane</location>
        <topology evidence="1 7">Multi-pass membrane protein</topology>
    </subcellularLocation>
</comment>